<gene>
    <name evidence="4" type="primary">fliE</name>
    <name evidence="7" type="ORF">B4135_3753</name>
</gene>
<dbReference type="OrthoDB" id="9812413at2"/>
<dbReference type="AlphaFoldDB" id="A0A150LBP5"/>
<dbReference type="PANTHER" id="PTHR34653:SF1">
    <property type="entry name" value="FLAGELLAR HOOK-BASAL BODY COMPLEX PROTEIN FLIE"/>
    <property type="match status" value="1"/>
</dbReference>
<evidence type="ECO:0000256" key="2">
    <source>
        <dbReference type="ARBA" id="ARBA00009272"/>
    </source>
</evidence>
<evidence type="ECO:0000256" key="4">
    <source>
        <dbReference type="HAMAP-Rule" id="MF_00724"/>
    </source>
</evidence>
<organism evidence="7 8">
    <name type="scientific">Caldibacillus debilis</name>
    <dbReference type="NCBI Taxonomy" id="301148"/>
    <lineage>
        <taxon>Bacteria</taxon>
        <taxon>Bacillati</taxon>
        <taxon>Bacillota</taxon>
        <taxon>Bacilli</taxon>
        <taxon>Bacillales</taxon>
        <taxon>Bacillaceae</taxon>
        <taxon>Caldibacillus</taxon>
    </lineage>
</organism>
<comment type="subcellular location">
    <subcellularLocation>
        <location evidence="1 4">Bacterial flagellum basal body</location>
    </subcellularLocation>
</comment>
<evidence type="ECO:0000313" key="7">
    <source>
        <dbReference type="EMBL" id="KYD09429.1"/>
    </source>
</evidence>
<dbReference type="GO" id="GO:0003774">
    <property type="term" value="F:cytoskeletal motor activity"/>
    <property type="evidence" value="ECO:0007669"/>
    <property type="project" value="InterPro"/>
</dbReference>
<reference evidence="7 8" key="1">
    <citation type="submission" date="2016-01" db="EMBL/GenBank/DDBJ databases">
        <title>Draft Genome Sequences of Seven Thermophilic Sporeformers Isolated from Foods.</title>
        <authorList>
            <person name="Berendsen E.M."/>
            <person name="Wells-Bennik M.H."/>
            <person name="Krawcyk A.O."/>
            <person name="De Jong A."/>
            <person name="Holsappel S."/>
            <person name="Eijlander R.T."/>
            <person name="Kuipers O.P."/>
        </authorList>
    </citation>
    <scope>NUCLEOTIDE SEQUENCE [LARGE SCALE GENOMIC DNA]</scope>
    <source>
        <strain evidence="7 8">B4135</strain>
    </source>
</reference>
<dbReference type="PATRIC" id="fig|301148.3.peg.1799"/>
<dbReference type="STRING" id="301148.B4135_3753"/>
<dbReference type="RefSeq" id="WP_061569941.1">
    <property type="nucleotide sequence ID" value="NZ_LQYT01000130.1"/>
</dbReference>
<evidence type="ECO:0000256" key="1">
    <source>
        <dbReference type="ARBA" id="ARBA00004117"/>
    </source>
</evidence>
<evidence type="ECO:0000256" key="6">
    <source>
        <dbReference type="SAM" id="MobiDB-lite"/>
    </source>
</evidence>
<protein>
    <recommendedName>
        <fullName evidence="4 5">Flagellar hook-basal body complex protein FliE</fullName>
    </recommendedName>
</protein>
<feature type="region of interest" description="Disordered" evidence="6">
    <location>
        <begin position="1"/>
        <end position="30"/>
    </location>
</feature>
<comment type="caution">
    <text evidence="7">The sequence shown here is derived from an EMBL/GenBank/DDBJ whole genome shotgun (WGS) entry which is preliminary data.</text>
</comment>
<dbReference type="GO" id="GO:0005198">
    <property type="term" value="F:structural molecule activity"/>
    <property type="evidence" value="ECO:0007669"/>
    <property type="project" value="UniProtKB-UniRule"/>
</dbReference>
<keyword evidence="3 4" id="KW-0975">Bacterial flagellum</keyword>
<dbReference type="Pfam" id="PF02049">
    <property type="entry name" value="FliE"/>
    <property type="match status" value="1"/>
</dbReference>
<comment type="similarity">
    <text evidence="2 4">Belongs to the FliE family.</text>
</comment>
<accession>A0A150LBP5</accession>
<dbReference type="PRINTS" id="PR01006">
    <property type="entry name" value="FLGHOOKFLIE"/>
</dbReference>
<dbReference type="HAMAP" id="MF_00724">
    <property type="entry name" value="FliE"/>
    <property type="match status" value="1"/>
</dbReference>
<dbReference type="GO" id="GO:0071973">
    <property type="term" value="P:bacterial-type flagellum-dependent cell motility"/>
    <property type="evidence" value="ECO:0007669"/>
    <property type="project" value="InterPro"/>
</dbReference>
<dbReference type="NCBIfam" id="TIGR00205">
    <property type="entry name" value="fliE"/>
    <property type="match status" value="1"/>
</dbReference>
<proteinExistence type="inferred from homology"/>
<dbReference type="PANTHER" id="PTHR34653">
    <property type="match status" value="1"/>
</dbReference>
<evidence type="ECO:0000256" key="3">
    <source>
        <dbReference type="ARBA" id="ARBA00023143"/>
    </source>
</evidence>
<dbReference type="Proteomes" id="UP000075683">
    <property type="component" value="Unassembled WGS sequence"/>
</dbReference>
<dbReference type="EMBL" id="LQYT01000130">
    <property type="protein sequence ID" value="KYD09429.1"/>
    <property type="molecule type" value="Genomic_DNA"/>
</dbReference>
<evidence type="ECO:0000313" key="8">
    <source>
        <dbReference type="Proteomes" id="UP000075683"/>
    </source>
</evidence>
<evidence type="ECO:0000256" key="5">
    <source>
        <dbReference type="NCBIfam" id="TIGR00205"/>
    </source>
</evidence>
<dbReference type="InterPro" id="IPR001624">
    <property type="entry name" value="FliE"/>
</dbReference>
<dbReference type="GO" id="GO:0009425">
    <property type="term" value="C:bacterial-type flagellum basal body"/>
    <property type="evidence" value="ECO:0007669"/>
    <property type="project" value="UniProtKB-SubCell"/>
</dbReference>
<name>A0A150LBP5_9BACI</name>
<sequence>MAIESVFLNPATAPVSPAKNLAPSPETQRTEQSFASFLKDAINKVNELQVQSDQMTEKLALGQDVELHQVMIAAEKASIALQATLEIRNKVIEAYQEIMRMQI</sequence>